<proteinExistence type="predicted"/>
<dbReference type="InterPro" id="IPR002083">
    <property type="entry name" value="MATH/TRAF_dom"/>
</dbReference>
<accession>R0FGK3</accession>
<evidence type="ECO:0000259" key="1">
    <source>
        <dbReference type="PROSITE" id="PS50144"/>
    </source>
</evidence>
<dbReference type="PANTHER" id="PTHR46162">
    <property type="entry name" value="TRAF-LIKE FAMILY PROTEIN"/>
    <property type="match status" value="1"/>
</dbReference>
<name>R0FGK3_9BRAS</name>
<gene>
    <name evidence="2" type="ORF">CARUB_v10001423mg</name>
</gene>
<dbReference type="OrthoDB" id="192247at2759"/>
<dbReference type="Proteomes" id="UP000029121">
    <property type="component" value="Unassembled WGS sequence"/>
</dbReference>
<keyword evidence="3" id="KW-1185">Reference proteome</keyword>
<feature type="domain" description="MATH" evidence="1">
    <location>
        <begin position="1"/>
        <end position="77"/>
    </location>
</feature>
<dbReference type="Gene3D" id="2.60.210.10">
    <property type="entry name" value="Apoptosis, Tumor Necrosis Factor Receptor Associated Protein 2, Chain A"/>
    <property type="match status" value="2"/>
</dbReference>
<dbReference type="CDD" id="cd00121">
    <property type="entry name" value="MATH"/>
    <property type="match status" value="1"/>
</dbReference>
<dbReference type="SMART" id="SM00061">
    <property type="entry name" value="MATH"/>
    <property type="match status" value="1"/>
</dbReference>
<dbReference type="PROSITE" id="PS50144">
    <property type="entry name" value="MATH"/>
    <property type="match status" value="2"/>
</dbReference>
<dbReference type="EMBL" id="KB870810">
    <property type="protein sequence ID" value="EOA21086.1"/>
    <property type="molecule type" value="Genomic_DNA"/>
</dbReference>
<dbReference type="AlphaFoldDB" id="R0FGK3"/>
<dbReference type="SUPFAM" id="SSF49599">
    <property type="entry name" value="TRAF domain-like"/>
    <property type="match status" value="2"/>
</dbReference>
<dbReference type="PANTHER" id="PTHR46162:SF65">
    <property type="entry name" value="F9D12.8 PROTEIN-RELATED"/>
    <property type="match status" value="1"/>
</dbReference>
<dbReference type="Pfam" id="PF22486">
    <property type="entry name" value="MATH_2"/>
    <property type="match status" value="1"/>
</dbReference>
<reference evidence="3" key="1">
    <citation type="journal article" date="2013" name="Nat. Genet.">
        <title>The Capsella rubella genome and the genomic consequences of rapid mating system evolution.</title>
        <authorList>
            <person name="Slotte T."/>
            <person name="Hazzouri K.M."/>
            <person name="Agren J.A."/>
            <person name="Koenig D."/>
            <person name="Maumus F."/>
            <person name="Guo Y.L."/>
            <person name="Steige K."/>
            <person name="Platts A.E."/>
            <person name="Escobar J.S."/>
            <person name="Newman L.K."/>
            <person name="Wang W."/>
            <person name="Mandakova T."/>
            <person name="Vello E."/>
            <person name="Smith L.M."/>
            <person name="Henz S.R."/>
            <person name="Steffen J."/>
            <person name="Takuno S."/>
            <person name="Brandvain Y."/>
            <person name="Coop G."/>
            <person name="Andolfatto P."/>
            <person name="Hu T.T."/>
            <person name="Blanchette M."/>
            <person name="Clark R.M."/>
            <person name="Quesneville H."/>
            <person name="Nordborg M."/>
            <person name="Gaut B.S."/>
            <person name="Lysak M.A."/>
            <person name="Jenkins J."/>
            <person name="Grimwood J."/>
            <person name="Chapman J."/>
            <person name="Prochnik S."/>
            <person name="Shu S."/>
            <person name="Rokhsar D."/>
            <person name="Schmutz J."/>
            <person name="Weigel D."/>
            <person name="Wright S.I."/>
        </authorList>
    </citation>
    <scope>NUCLEOTIDE SEQUENCE [LARGE SCALE GENOMIC DNA]</scope>
    <source>
        <strain evidence="3">cv. Monte Gargano</strain>
    </source>
</reference>
<dbReference type="Pfam" id="PF00917">
    <property type="entry name" value="MATH"/>
    <property type="match status" value="1"/>
</dbReference>
<evidence type="ECO:0000313" key="2">
    <source>
        <dbReference type="EMBL" id="EOA21086.1"/>
    </source>
</evidence>
<sequence length="236" mass="26743">MEETEYLPEGWEVNVDLKLFVHNAKLHKYLTVTDGTVKRYSTVKKQWGFGQLIALSTFHNTNEGYIEQDIGSFGAEIFVVKPAQQQEKVTFISNPPNNVFTWKILHFSNLEDKFYYSDDFLVEDRYWRLGFNPKGDGGGRPHALPLFLYAQGHKANAVATNTWGAVNLRLKNQRSSNHKQLYSAAWYPTRSGYGVGVNNIILLADLKDPSKGFMVNDAIIFEAEMVKVSVTNIVSA</sequence>
<dbReference type="InterPro" id="IPR008974">
    <property type="entry name" value="TRAF-like"/>
</dbReference>
<dbReference type="FunFam" id="2.60.210.10:FF:000013">
    <property type="entry name" value="TRAF-like family protein"/>
    <property type="match status" value="1"/>
</dbReference>
<feature type="domain" description="MATH" evidence="1">
    <location>
        <begin position="97"/>
        <end position="225"/>
    </location>
</feature>
<evidence type="ECO:0000313" key="3">
    <source>
        <dbReference type="Proteomes" id="UP000029121"/>
    </source>
</evidence>
<organism evidence="2 3">
    <name type="scientific">Capsella rubella</name>
    <dbReference type="NCBI Taxonomy" id="81985"/>
    <lineage>
        <taxon>Eukaryota</taxon>
        <taxon>Viridiplantae</taxon>
        <taxon>Streptophyta</taxon>
        <taxon>Embryophyta</taxon>
        <taxon>Tracheophyta</taxon>
        <taxon>Spermatophyta</taxon>
        <taxon>Magnoliopsida</taxon>
        <taxon>eudicotyledons</taxon>
        <taxon>Gunneridae</taxon>
        <taxon>Pentapetalae</taxon>
        <taxon>rosids</taxon>
        <taxon>malvids</taxon>
        <taxon>Brassicales</taxon>
        <taxon>Brassicaceae</taxon>
        <taxon>Camelineae</taxon>
        <taxon>Capsella</taxon>
    </lineage>
</organism>
<dbReference type="KEGG" id="crb:17882361"/>
<protein>
    <recommendedName>
        <fullName evidence="1">MATH domain-containing protein</fullName>
    </recommendedName>
</protein>